<dbReference type="Proteomes" id="UP001365128">
    <property type="component" value="Unassembled WGS sequence"/>
</dbReference>
<keyword evidence="2" id="KW-1185">Reference proteome</keyword>
<comment type="caution">
    <text evidence="1">The sequence shown here is derived from an EMBL/GenBank/DDBJ whole genome shotgun (WGS) entry which is preliminary data.</text>
</comment>
<evidence type="ECO:0000313" key="1">
    <source>
        <dbReference type="EMBL" id="KAK7546244.1"/>
    </source>
</evidence>
<organism evidence="1 2">
    <name type="scientific">Phyllosticta citricarpa</name>
    <dbReference type="NCBI Taxonomy" id="55181"/>
    <lineage>
        <taxon>Eukaryota</taxon>
        <taxon>Fungi</taxon>
        <taxon>Dikarya</taxon>
        <taxon>Ascomycota</taxon>
        <taxon>Pezizomycotina</taxon>
        <taxon>Dothideomycetes</taxon>
        <taxon>Dothideomycetes incertae sedis</taxon>
        <taxon>Botryosphaeriales</taxon>
        <taxon>Phyllostictaceae</taxon>
        <taxon>Phyllosticta</taxon>
    </lineage>
</organism>
<accession>A0ABR1MD61</accession>
<evidence type="ECO:0000313" key="2">
    <source>
        <dbReference type="Proteomes" id="UP001365128"/>
    </source>
</evidence>
<reference evidence="1 2" key="1">
    <citation type="submission" date="2024-04" db="EMBL/GenBank/DDBJ databases">
        <title>Phyllosticta paracitricarpa is synonymous to the EU quarantine fungus P. citricarpa based on phylogenomic analyses.</title>
        <authorList>
            <consortium name="Lawrence Berkeley National Laboratory"/>
            <person name="Van Ingen-Buijs V.A."/>
            <person name="Van Westerhoven A.C."/>
            <person name="Haridas S."/>
            <person name="Skiadas P."/>
            <person name="Martin F."/>
            <person name="Groenewald J.Z."/>
            <person name="Crous P.W."/>
            <person name="Seidl M.F."/>
        </authorList>
    </citation>
    <scope>NUCLEOTIDE SEQUENCE [LARGE SCALE GENOMIC DNA]</scope>
    <source>
        <strain evidence="1 2">CBS 122670</strain>
    </source>
</reference>
<proteinExistence type="predicted"/>
<protein>
    <recommendedName>
        <fullName evidence="3">BolA-like protein</fullName>
    </recommendedName>
</protein>
<gene>
    <name evidence="1" type="ORF">IWX46DRAFT_84110</name>
</gene>
<dbReference type="EMBL" id="JBBPDW010000015">
    <property type="protein sequence ID" value="KAK7546244.1"/>
    <property type="molecule type" value="Genomic_DNA"/>
</dbReference>
<sequence>MHACTLSSFRRLFMRCCSPQSRQSFIPGGDAKPRATRNRLTAPLPPTFARRSGGGGVVQLRYLASQSPCQPASQPASQSADCLSSTATNTMRRAVKIKVSSKMDGARRDRLRWAGLDWTGLQKKERKKKRMRREDGTKPDQTCGPSLVQCGVVHTGFHMQRHHVVKYSSMQMAEWMEKGAIHAVSLGSLPMQVHSPTRRVARAREIKQC</sequence>
<name>A0ABR1MD61_9PEZI</name>
<evidence type="ECO:0008006" key="3">
    <source>
        <dbReference type="Google" id="ProtNLM"/>
    </source>
</evidence>